<dbReference type="PANTHER" id="PTHR43464:SF19">
    <property type="entry name" value="UBIQUINONE BIOSYNTHESIS O-METHYLTRANSFERASE, MITOCHONDRIAL"/>
    <property type="match status" value="1"/>
</dbReference>
<dbReference type="OrthoDB" id="8300214at2759"/>
<evidence type="ECO:0000313" key="5">
    <source>
        <dbReference type="EMBL" id="PAA85303.1"/>
    </source>
</evidence>
<evidence type="ECO:0000259" key="4">
    <source>
        <dbReference type="Pfam" id="PF08242"/>
    </source>
</evidence>
<dbReference type="CDD" id="cd02440">
    <property type="entry name" value="AdoMet_MTases"/>
    <property type="match status" value="1"/>
</dbReference>
<keyword evidence="1" id="KW-0489">Methyltransferase</keyword>
<evidence type="ECO:0000313" key="6">
    <source>
        <dbReference type="Proteomes" id="UP000215902"/>
    </source>
</evidence>
<dbReference type="GO" id="GO:0032259">
    <property type="term" value="P:methylation"/>
    <property type="evidence" value="ECO:0007669"/>
    <property type="project" value="UniProtKB-KW"/>
</dbReference>
<sequence length="278" mass="30226">MSQSHQQHQQHQHDFFDFEDILKRDFELKKDRLTDFLKKAGLAEGQQVLELGCGFAPLLEFYCDTVGPSGGVTLVDPEPRLAERLAPRLASRPNARFAVSSAEDLASVLPAGGAFDLAVMANVYHHLADTATALAAVRSALRPGGRLVILDFIHDTLRLFTSEAANPAALAVQTRLADLLRPAASPVTARCCSALAAAGFEVRLRDAFVLHDRLRSPLGDFYVDAYVKHSLHELASLGRITKEEVAELLGQGLPTLQQGDPEAELFSNINLLVAAERP</sequence>
<dbReference type="AlphaFoldDB" id="A0A267GGY5"/>
<reference evidence="5 6" key="1">
    <citation type="submission" date="2017-06" db="EMBL/GenBank/DDBJ databases">
        <title>A platform for efficient transgenesis in Macrostomum lignano, a flatworm model organism for stem cell research.</title>
        <authorList>
            <person name="Berezikov E."/>
        </authorList>
    </citation>
    <scope>NUCLEOTIDE SEQUENCE [LARGE SCALE GENOMIC DNA]</scope>
    <source>
        <strain evidence="5">DV1</strain>
        <tissue evidence="5">Whole organism</tissue>
    </source>
</reference>
<dbReference type="SUPFAM" id="SSF53335">
    <property type="entry name" value="S-adenosyl-L-methionine-dependent methyltransferases"/>
    <property type="match status" value="1"/>
</dbReference>
<evidence type="ECO:0000256" key="3">
    <source>
        <dbReference type="ARBA" id="ARBA00022691"/>
    </source>
</evidence>
<dbReference type="STRING" id="282301.A0A267GGY5"/>
<accession>A0A267GGY5</accession>
<dbReference type="InterPro" id="IPR013217">
    <property type="entry name" value="Methyltransf_12"/>
</dbReference>
<evidence type="ECO:0000256" key="2">
    <source>
        <dbReference type="ARBA" id="ARBA00022679"/>
    </source>
</evidence>
<dbReference type="Pfam" id="PF08242">
    <property type="entry name" value="Methyltransf_12"/>
    <property type="match status" value="1"/>
</dbReference>
<dbReference type="Gene3D" id="3.40.50.150">
    <property type="entry name" value="Vaccinia Virus protein VP39"/>
    <property type="match status" value="1"/>
</dbReference>
<keyword evidence="6" id="KW-1185">Reference proteome</keyword>
<keyword evidence="2" id="KW-0808">Transferase</keyword>
<gene>
    <name evidence="5" type="ORF">BOX15_Mlig010638g1</name>
</gene>
<protein>
    <recommendedName>
        <fullName evidence="4">Methyltransferase type 12 domain-containing protein</fullName>
    </recommendedName>
</protein>
<proteinExistence type="predicted"/>
<dbReference type="PANTHER" id="PTHR43464">
    <property type="entry name" value="METHYLTRANSFERASE"/>
    <property type="match status" value="1"/>
</dbReference>
<evidence type="ECO:0000256" key="1">
    <source>
        <dbReference type="ARBA" id="ARBA00022603"/>
    </source>
</evidence>
<name>A0A267GGY5_9PLAT</name>
<organism evidence="5 6">
    <name type="scientific">Macrostomum lignano</name>
    <dbReference type="NCBI Taxonomy" id="282301"/>
    <lineage>
        <taxon>Eukaryota</taxon>
        <taxon>Metazoa</taxon>
        <taxon>Spiralia</taxon>
        <taxon>Lophotrochozoa</taxon>
        <taxon>Platyhelminthes</taxon>
        <taxon>Rhabditophora</taxon>
        <taxon>Macrostomorpha</taxon>
        <taxon>Macrostomida</taxon>
        <taxon>Macrostomidae</taxon>
        <taxon>Macrostomum</taxon>
    </lineage>
</organism>
<comment type="caution">
    <text evidence="5">The sequence shown here is derived from an EMBL/GenBank/DDBJ whole genome shotgun (WGS) entry which is preliminary data.</text>
</comment>
<dbReference type="Proteomes" id="UP000215902">
    <property type="component" value="Unassembled WGS sequence"/>
</dbReference>
<dbReference type="InterPro" id="IPR029063">
    <property type="entry name" value="SAM-dependent_MTases_sf"/>
</dbReference>
<dbReference type="EMBL" id="NIVC01000337">
    <property type="protein sequence ID" value="PAA85303.1"/>
    <property type="molecule type" value="Genomic_DNA"/>
</dbReference>
<keyword evidence="3" id="KW-0949">S-adenosyl-L-methionine</keyword>
<dbReference type="GO" id="GO:0008168">
    <property type="term" value="F:methyltransferase activity"/>
    <property type="evidence" value="ECO:0007669"/>
    <property type="project" value="UniProtKB-KW"/>
</dbReference>
<feature type="domain" description="Methyltransferase type 12" evidence="4">
    <location>
        <begin position="49"/>
        <end position="147"/>
    </location>
</feature>